<feature type="domain" description="Clp1 P-loop" evidence="2">
    <location>
        <begin position="28"/>
        <end position="198"/>
    </location>
</feature>
<evidence type="ECO:0000256" key="1">
    <source>
        <dbReference type="SAM" id="MobiDB-lite"/>
    </source>
</evidence>
<sequence length="649" mass="70613">MWPEVSPLPQDHPLLPLLEHHQRVLLAGAPGSGKSTLAARIAATLEALGRSCHCLSTDPGSPAFGPPGAASLGYWHQGQWELQHLEALSTLDAARFRLPLTEAVRRLASASHGWPLLIDPPGVVRGTAGAELLPALADASAAQALVVLAPPGVAPPLAEECRALGLATLHLDADPQAHYPGRLTRAQHRTAIWEAYLEDGVEQSLDLATLAVLGTPPPRSAPEAWRGRQIGLLDAARNTLALGEVLALDGTRLRIRAALPTRPVRAVAIRDAQRNQDGQLTTARQHREPVEHERPPPELVASSRRLTGNGGPHPVIRLGMAIATLVNGVYGDPALHLRLRHQRRSLLFDLGDVGRLPARLAHQISDVFISHAHFDHVAGFLWLLRSRIGEFPPCRLYGPPGLAQHLAGMVRGVLWDRVGNKAPRFEVGELHGERLRRYRIAAGQANPTPLPSQPVIDGILRQEPWFRVRAVTLDHGTPVLAFAFEPCTQVNVRKERLIAHGWPPGPWLGELKHKVLTEEPDAMIALPDGSTARVDTLAEKLLLMQPGLRLVYATDLGDTPDNRRRLIDLAREAHTLICEAPFRQCQADQATNTGHLTARACGEIAAAARVERLIPFHFSRRHSNDLQALYAEIRAACPRVTIPPDAISG</sequence>
<dbReference type="PANTHER" id="PTHR46018">
    <property type="entry name" value="ZINC PHOSPHODIESTERASE ELAC PROTEIN 1"/>
    <property type="match status" value="1"/>
</dbReference>
<proteinExistence type="predicted"/>
<dbReference type="Gene3D" id="3.40.50.300">
    <property type="entry name" value="P-loop containing nucleotide triphosphate hydrolases"/>
    <property type="match status" value="1"/>
</dbReference>
<dbReference type="SUPFAM" id="SSF56281">
    <property type="entry name" value="Metallo-hydrolase/oxidoreductase"/>
    <property type="match status" value="1"/>
</dbReference>
<feature type="region of interest" description="Disordered" evidence="1">
    <location>
        <begin position="269"/>
        <end position="306"/>
    </location>
</feature>
<gene>
    <name evidence="3" type="ORF">GCM10007160_10750</name>
</gene>
<evidence type="ECO:0000259" key="2">
    <source>
        <dbReference type="Pfam" id="PF16575"/>
    </source>
</evidence>
<dbReference type="CDD" id="cd01983">
    <property type="entry name" value="SIMIBI"/>
    <property type="match status" value="1"/>
</dbReference>
<dbReference type="PANTHER" id="PTHR46018:SF7">
    <property type="entry name" value="RIBONUCLEASE Z"/>
    <property type="match status" value="1"/>
</dbReference>
<name>A0ABQ2YIA2_9GAMM</name>
<evidence type="ECO:0000313" key="4">
    <source>
        <dbReference type="Proteomes" id="UP000653056"/>
    </source>
</evidence>
<evidence type="ECO:0000313" key="3">
    <source>
        <dbReference type="EMBL" id="GGX85246.1"/>
    </source>
</evidence>
<accession>A0ABQ2YIA2</accession>
<dbReference type="InterPro" id="IPR036866">
    <property type="entry name" value="RibonucZ/Hydroxyglut_hydro"/>
</dbReference>
<protein>
    <recommendedName>
        <fullName evidence="2">Clp1 P-loop domain-containing protein</fullName>
    </recommendedName>
</protein>
<comment type="caution">
    <text evidence="3">The sequence shown here is derived from an EMBL/GenBank/DDBJ whole genome shotgun (WGS) entry which is preliminary data.</text>
</comment>
<dbReference type="Gene3D" id="3.60.15.10">
    <property type="entry name" value="Ribonuclease Z/Hydroxyacylglutathione hydrolase-like"/>
    <property type="match status" value="1"/>
</dbReference>
<dbReference type="RefSeq" id="WP_189466908.1">
    <property type="nucleotide sequence ID" value="NZ_BMXS01000003.1"/>
</dbReference>
<dbReference type="Proteomes" id="UP000653056">
    <property type="component" value="Unassembled WGS sequence"/>
</dbReference>
<dbReference type="Pfam" id="PF16575">
    <property type="entry name" value="CLP1_P"/>
    <property type="match status" value="1"/>
</dbReference>
<dbReference type="InterPro" id="IPR032319">
    <property type="entry name" value="CLP1_P"/>
</dbReference>
<dbReference type="InterPro" id="IPR027417">
    <property type="entry name" value="P-loop_NTPase"/>
</dbReference>
<organism evidence="3 4">
    <name type="scientific">Litchfieldella qijiaojingensis</name>
    <dbReference type="NCBI Taxonomy" id="980347"/>
    <lineage>
        <taxon>Bacteria</taxon>
        <taxon>Pseudomonadati</taxon>
        <taxon>Pseudomonadota</taxon>
        <taxon>Gammaproteobacteria</taxon>
        <taxon>Oceanospirillales</taxon>
        <taxon>Halomonadaceae</taxon>
        <taxon>Litchfieldella</taxon>
    </lineage>
</organism>
<reference evidence="4" key="1">
    <citation type="journal article" date="2019" name="Int. J. Syst. Evol. Microbiol.">
        <title>The Global Catalogue of Microorganisms (GCM) 10K type strain sequencing project: providing services to taxonomists for standard genome sequencing and annotation.</title>
        <authorList>
            <consortium name="The Broad Institute Genomics Platform"/>
            <consortium name="The Broad Institute Genome Sequencing Center for Infectious Disease"/>
            <person name="Wu L."/>
            <person name="Ma J."/>
        </authorList>
    </citation>
    <scope>NUCLEOTIDE SEQUENCE [LARGE SCALE GENOMIC DNA]</scope>
    <source>
        <strain evidence="4">KCTC 22228</strain>
    </source>
</reference>
<dbReference type="SUPFAM" id="SSF52540">
    <property type="entry name" value="P-loop containing nucleoside triphosphate hydrolases"/>
    <property type="match status" value="1"/>
</dbReference>
<dbReference type="EMBL" id="BMXS01000003">
    <property type="protein sequence ID" value="GGX85246.1"/>
    <property type="molecule type" value="Genomic_DNA"/>
</dbReference>
<feature type="compositionally biased region" description="Basic and acidic residues" evidence="1">
    <location>
        <begin position="285"/>
        <end position="296"/>
    </location>
</feature>
<keyword evidence="4" id="KW-1185">Reference proteome</keyword>